<evidence type="ECO:0000313" key="4">
    <source>
        <dbReference type="Proteomes" id="UP001151760"/>
    </source>
</evidence>
<dbReference type="Proteomes" id="UP001151760">
    <property type="component" value="Unassembled WGS sequence"/>
</dbReference>
<dbReference type="InterPro" id="IPR013103">
    <property type="entry name" value="RVT_2"/>
</dbReference>
<protein>
    <submittedName>
        <fullName evidence="3">Ribonuclease H-like domain-containing protein</fullName>
    </submittedName>
</protein>
<feature type="domain" description="Reverse transcriptase Ty1/copia-type" evidence="2">
    <location>
        <begin position="7"/>
        <end position="124"/>
    </location>
</feature>
<dbReference type="CDD" id="cd09272">
    <property type="entry name" value="RNase_HI_RT_Ty1"/>
    <property type="match status" value="1"/>
</dbReference>
<evidence type="ECO:0000259" key="2">
    <source>
        <dbReference type="Pfam" id="PF07727"/>
    </source>
</evidence>
<comment type="caution">
    <text evidence="3">The sequence shown here is derived from an EMBL/GenBank/DDBJ whole genome shotgun (WGS) entry which is preliminary data.</text>
</comment>
<reference evidence="3" key="2">
    <citation type="submission" date="2022-01" db="EMBL/GenBank/DDBJ databases">
        <authorList>
            <person name="Yamashiro T."/>
            <person name="Shiraishi A."/>
            <person name="Satake H."/>
            <person name="Nakayama K."/>
        </authorList>
    </citation>
    <scope>NUCLEOTIDE SEQUENCE</scope>
</reference>
<dbReference type="Pfam" id="PF07727">
    <property type="entry name" value="RVT_2"/>
    <property type="match status" value="1"/>
</dbReference>
<organism evidence="3 4">
    <name type="scientific">Tanacetum coccineum</name>
    <dbReference type="NCBI Taxonomy" id="301880"/>
    <lineage>
        <taxon>Eukaryota</taxon>
        <taxon>Viridiplantae</taxon>
        <taxon>Streptophyta</taxon>
        <taxon>Embryophyta</taxon>
        <taxon>Tracheophyta</taxon>
        <taxon>Spermatophyta</taxon>
        <taxon>Magnoliopsida</taxon>
        <taxon>eudicotyledons</taxon>
        <taxon>Gunneridae</taxon>
        <taxon>Pentapetalae</taxon>
        <taxon>asterids</taxon>
        <taxon>campanulids</taxon>
        <taxon>Asterales</taxon>
        <taxon>Asteraceae</taxon>
        <taxon>Asteroideae</taxon>
        <taxon>Anthemideae</taxon>
        <taxon>Anthemidinae</taxon>
        <taxon>Tanacetum</taxon>
    </lineage>
</organism>
<feature type="coiled-coil region" evidence="1">
    <location>
        <begin position="448"/>
        <end position="508"/>
    </location>
</feature>
<evidence type="ECO:0000256" key="1">
    <source>
        <dbReference type="SAM" id="Coils"/>
    </source>
</evidence>
<keyword evidence="1" id="KW-0175">Coiled coil</keyword>
<proteinExistence type="predicted"/>
<keyword evidence="4" id="KW-1185">Reference proteome</keyword>
<dbReference type="EMBL" id="BQNB010013252">
    <property type="protein sequence ID" value="GJT13706.1"/>
    <property type="molecule type" value="Genomic_DNA"/>
</dbReference>
<accession>A0ABQ5BGE0</accession>
<evidence type="ECO:0000313" key="3">
    <source>
        <dbReference type="EMBL" id="GJT13706.1"/>
    </source>
</evidence>
<dbReference type="PANTHER" id="PTHR11439">
    <property type="entry name" value="GAG-POL-RELATED RETROTRANSPOSON"/>
    <property type="match status" value="1"/>
</dbReference>
<reference evidence="3" key="1">
    <citation type="journal article" date="2022" name="Int. J. Mol. Sci.">
        <title>Draft Genome of Tanacetum Coccineum: Genomic Comparison of Closely Related Tanacetum-Family Plants.</title>
        <authorList>
            <person name="Yamashiro T."/>
            <person name="Shiraishi A."/>
            <person name="Nakayama K."/>
            <person name="Satake H."/>
        </authorList>
    </citation>
    <scope>NUCLEOTIDE SEQUENCE</scope>
</reference>
<sequence>MTKNLEEQGYTQEKGIDYDEFFALVARIEAIRLFLAYALFKDFVVYQMDVKSAFLYGKIKEEVHVCQPLGFKDPDFPNRVYKVEKALYGLHQAPRAWYETLSTYLLDNGFQRGKIDKNLFIRRDKVKQKNDGIFISKDKYVTEILQKFGFTDVKTASTPMETRKLLLKDKDGEEVDVHLYRSMISSLMYLTSSRPDIMFAVCACARYQVNRKISHLHAVKRIFSDYVGASLDRKFTTGDCQFLGSRLISWQCKKQTVVANSTTEAEYVVASSCCRQNGIGVNTGNSKLMLLGVNLLLLGKDNAARHILTAAEESILKICCCELLMLVEMISLTQFHHSSSKPNTMTTLQFAEFSRSQEIPTPIAFQTDDMDAFDSDSDETPSACAIIDQSVQEMKYFEQPVFNNNTDTNISNDSNMISYEQYLKETETTMTNQVAKCNEIDKENKLINESLNAELEKYKEQIKLFEERQQFDLNNREKYIDDQLRMLIVDKNAKVTDTKNQIHSLKQQLNATVESHKPLLTTVDVLKIESNEKEDKYLDETIELEYQKKALALGYQNPLYLSQAQRKVHTLYCGNTIIKKHATLSVIDTKETLKLAKESRLKVHAKQNYLIVQENKVNIAPIDYVALNKLSEHFVPQKQLSTEHAFWLLISKPVSKILLVQPEPVPKEIPRELLTINMVHTTVNTLAAIADYKKMEQSYVDEYNECLELKIELLKKNDMVDKAIYNELSKRCARLENQCIFEIFELKSQLKAKDNSISKLKDHIATFKGKRVISSTSDSELKPPERTFTIDGNMCPLTRITSTIVVPPKKPIFTTVVKKTPPSSKISGKLKDITNIGSSSKSKNVKSKIYNNSKLKKIEDPMFLQFHLLPVSISGRSNRVGIKSLRKVTAAKVCVNFAK</sequence>
<name>A0ABQ5BGE0_9ASTR</name>
<dbReference type="PANTHER" id="PTHR11439:SF495">
    <property type="entry name" value="REVERSE TRANSCRIPTASE, RNA-DEPENDENT DNA POLYMERASE-RELATED"/>
    <property type="match status" value="1"/>
</dbReference>
<gene>
    <name evidence="3" type="ORF">Tco_0860748</name>
</gene>